<keyword evidence="2" id="KW-1185">Reference proteome</keyword>
<organism evidence="1 2">
    <name type="scientific">Malus domestica</name>
    <name type="common">Apple</name>
    <name type="synonym">Pyrus malus</name>
    <dbReference type="NCBI Taxonomy" id="3750"/>
    <lineage>
        <taxon>Eukaryota</taxon>
        <taxon>Viridiplantae</taxon>
        <taxon>Streptophyta</taxon>
        <taxon>Embryophyta</taxon>
        <taxon>Tracheophyta</taxon>
        <taxon>Spermatophyta</taxon>
        <taxon>Magnoliopsida</taxon>
        <taxon>eudicotyledons</taxon>
        <taxon>Gunneridae</taxon>
        <taxon>Pentapetalae</taxon>
        <taxon>rosids</taxon>
        <taxon>fabids</taxon>
        <taxon>Rosales</taxon>
        <taxon>Rosaceae</taxon>
        <taxon>Amygdaloideae</taxon>
        <taxon>Maleae</taxon>
        <taxon>Malus</taxon>
    </lineage>
</organism>
<dbReference type="AlphaFoldDB" id="A0A498JFB4"/>
<accession>A0A498JFB4</accession>
<sequence>MDFYCNIGNGFDMGCNSTPSLSRVSKVSSFAGTNSRKLLSIDLNSIRVLLDPPYCPIFPTTL</sequence>
<gene>
    <name evidence="1" type="ORF">DVH24_024052</name>
</gene>
<dbReference type="EMBL" id="RDQH01000333">
    <property type="protein sequence ID" value="RXH94368.1"/>
    <property type="molecule type" value="Genomic_DNA"/>
</dbReference>
<name>A0A498JFB4_MALDO</name>
<proteinExistence type="predicted"/>
<protein>
    <submittedName>
        <fullName evidence="1">Uncharacterized protein</fullName>
    </submittedName>
</protein>
<dbReference type="Proteomes" id="UP000290289">
    <property type="component" value="Chromosome 7"/>
</dbReference>
<reference evidence="1 2" key="1">
    <citation type="submission" date="2018-10" db="EMBL/GenBank/DDBJ databases">
        <title>A high-quality apple genome assembly.</title>
        <authorList>
            <person name="Hu J."/>
        </authorList>
    </citation>
    <scope>NUCLEOTIDE SEQUENCE [LARGE SCALE GENOMIC DNA]</scope>
    <source>
        <strain evidence="2">cv. HFTH1</strain>
        <tissue evidence="1">Young leaf</tissue>
    </source>
</reference>
<evidence type="ECO:0000313" key="2">
    <source>
        <dbReference type="Proteomes" id="UP000290289"/>
    </source>
</evidence>
<evidence type="ECO:0000313" key="1">
    <source>
        <dbReference type="EMBL" id="RXH94368.1"/>
    </source>
</evidence>
<comment type="caution">
    <text evidence="1">The sequence shown here is derived from an EMBL/GenBank/DDBJ whole genome shotgun (WGS) entry which is preliminary data.</text>
</comment>